<evidence type="ECO:0000256" key="7">
    <source>
        <dbReference type="HAMAP-Rule" id="MF_00523"/>
    </source>
</evidence>
<feature type="domain" description="UDP-3-O-[3-hydroxymyristoyl] glucosamine N-acyltransferase non-repeat region" evidence="8">
    <location>
        <begin position="22"/>
        <end position="88"/>
    </location>
</feature>
<protein>
    <recommendedName>
        <fullName evidence="7">UDP-3-O-acylglucosamine N-acyltransferase</fullName>
        <ecNumber evidence="7">2.3.1.191</ecNumber>
    </recommendedName>
</protein>
<evidence type="ECO:0000313" key="10">
    <source>
        <dbReference type="EMBL" id="VFK00673.1"/>
    </source>
</evidence>
<dbReference type="EMBL" id="CAADFJ010000150">
    <property type="protein sequence ID" value="VFK03908.1"/>
    <property type="molecule type" value="Genomic_DNA"/>
</dbReference>
<keyword evidence="1 7" id="KW-0444">Lipid biosynthesis</keyword>
<evidence type="ECO:0000313" key="11">
    <source>
        <dbReference type="EMBL" id="VFK03908.1"/>
    </source>
</evidence>
<comment type="catalytic activity">
    <reaction evidence="7">
        <text>a UDP-3-O-[(3R)-3-hydroxyacyl]-alpha-D-glucosamine + a (3R)-hydroxyacyl-[ACP] = a UDP-2-N,3-O-bis[(3R)-3-hydroxyacyl]-alpha-D-glucosamine + holo-[ACP] + H(+)</text>
        <dbReference type="Rhea" id="RHEA:53836"/>
        <dbReference type="Rhea" id="RHEA-COMP:9685"/>
        <dbReference type="Rhea" id="RHEA-COMP:9945"/>
        <dbReference type="ChEBI" id="CHEBI:15378"/>
        <dbReference type="ChEBI" id="CHEBI:64479"/>
        <dbReference type="ChEBI" id="CHEBI:78827"/>
        <dbReference type="ChEBI" id="CHEBI:137740"/>
        <dbReference type="ChEBI" id="CHEBI:137748"/>
        <dbReference type="EC" id="2.3.1.191"/>
    </reaction>
</comment>
<evidence type="ECO:0000313" key="9">
    <source>
        <dbReference type="EMBL" id="VFK00660.1"/>
    </source>
</evidence>
<dbReference type="PROSITE" id="PS00101">
    <property type="entry name" value="HEXAPEP_TRANSFERASES"/>
    <property type="match status" value="2"/>
</dbReference>
<organism evidence="9">
    <name type="scientific">Candidatus Kentrum eta</name>
    <dbReference type="NCBI Taxonomy" id="2126337"/>
    <lineage>
        <taxon>Bacteria</taxon>
        <taxon>Pseudomonadati</taxon>
        <taxon>Pseudomonadota</taxon>
        <taxon>Gammaproteobacteria</taxon>
        <taxon>Candidatus Kentrum</taxon>
    </lineage>
</organism>
<gene>
    <name evidence="7" type="primary">lpxD</name>
    <name evidence="9" type="ORF">BECKH772A_GA0070896_101983</name>
    <name evidence="10" type="ORF">BECKH772B_GA0070898_101993</name>
    <name evidence="11" type="ORF">BECKH772C_GA0070978_101503</name>
</gene>
<dbReference type="PANTHER" id="PTHR43378:SF2">
    <property type="entry name" value="UDP-3-O-ACYLGLUCOSAMINE N-ACYLTRANSFERASE 1, MITOCHONDRIAL-RELATED"/>
    <property type="match status" value="1"/>
</dbReference>
<comment type="pathway">
    <text evidence="7">Bacterial outer membrane biogenesis; LPS lipid A biosynthesis.</text>
</comment>
<keyword evidence="5 7" id="KW-0443">Lipid metabolism</keyword>
<keyword evidence="2 7" id="KW-0441">Lipid A biosynthesis</keyword>
<dbReference type="UniPathway" id="UPA00973"/>
<dbReference type="InterPro" id="IPR020573">
    <property type="entry name" value="UDP_GlcNAc_AcTrfase_non-rep"/>
</dbReference>
<dbReference type="GO" id="GO:0009245">
    <property type="term" value="P:lipid A biosynthetic process"/>
    <property type="evidence" value="ECO:0007669"/>
    <property type="project" value="UniProtKB-UniRule"/>
</dbReference>
<evidence type="ECO:0000256" key="1">
    <source>
        <dbReference type="ARBA" id="ARBA00022516"/>
    </source>
</evidence>
<dbReference type="Gene3D" id="2.160.10.10">
    <property type="entry name" value="Hexapeptide repeat proteins"/>
    <property type="match status" value="1"/>
</dbReference>
<dbReference type="AlphaFoldDB" id="A0A450V7B0"/>
<dbReference type="GO" id="GO:0103118">
    <property type="term" value="F:UDP-3-O-[(3R)-3-hydroxyacyl]-glucosamine N-acyltransferase activity"/>
    <property type="evidence" value="ECO:0007669"/>
    <property type="project" value="UniProtKB-EC"/>
</dbReference>
<dbReference type="EC" id="2.3.1.191" evidence="7"/>
<keyword evidence="6 7" id="KW-0012">Acyltransferase</keyword>
<evidence type="ECO:0000256" key="5">
    <source>
        <dbReference type="ARBA" id="ARBA00023098"/>
    </source>
</evidence>
<reference evidence="9" key="1">
    <citation type="submission" date="2019-02" db="EMBL/GenBank/DDBJ databases">
        <authorList>
            <person name="Gruber-Vodicka R. H."/>
            <person name="Seah K. B. B."/>
        </authorList>
    </citation>
    <scope>NUCLEOTIDE SEQUENCE</scope>
    <source>
        <strain evidence="11">BECK_SA2B12</strain>
        <strain evidence="9">BECK_SA2B15</strain>
        <strain evidence="10">BECK_SA2B20</strain>
    </source>
</reference>
<dbReference type="InterPro" id="IPR001451">
    <property type="entry name" value="Hexapep"/>
</dbReference>
<dbReference type="SUPFAM" id="SSF51161">
    <property type="entry name" value="Trimeric LpxA-like enzymes"/>
    <property type="match status" value="1"/>
</dbReference>
<evidence type="ECO:0000259" key="8">
    <source>
        <dbReference type="Pfam" id="PF04613"/>
    </source>
</evidence>
<dbReference type="HAMAP" id="MF_00523">
    <property type="entry name" value="LpxD"/>
    <property type="match status" value="1"/>
</dbReference>
<comment type="subunit">
    <text evidence="7">Homotrimer.</text>
</comment>
<dbReference type="InterPro" id="IPR011004">
    <property type="entry name" value="Trimer_LpxA-like_sf"/>
</dbReference>
<dbReference type="Pfam" id="PF04613">
    <property type="entry name" value="LpxD"/>
    <property type="match status" value="1"/>
</dbReference>
<dbReference type="Pfam" id="PF14602">
    <property type="entry name" value="Hexapep_2"/>
    <property type="match status" value="1"/>
</dbReference>
<feature type="active site" description="Proton acceptor" evidence="7">
    <location>
        <position position="238"/>
    </location>
</feature>
<dbReference type="Gene3D" id="1.20.5.170">
    <property type="match status" value="1"/>
</dbReference>
<keyword evidence="4 7" id="KW-0677">Repeat</keyword>
<dbReference type="NCBIfam" id="NF002060">
    <property type="entry name" value="PRK00892.1"/>
    <property type="match status" value="1"/>
</dbReference>
<dbReference type="Pfam" id="PF00132">
    <property type="entry name" value="Hexapep"/>
    <property type="match status" value="2"/>
</dbReference>
<keyword evidence="3 7" id="KW-0808">Transferase</keyword>
<comment type="function">
    <text evidence="7">Catalyzes the N-acylation of UDP-3-O-acylglucosamine using 3-hydroxyacyl-ACP as the acyl donor. Is involved in the biosynthesis of lipid A, a phosphorylated glycolipid that anchors the lipopolysaccharide to the outer membrane of the cell.</text>
</comment>
<comment type="similarity">
    <text evidence="7">Belongs to the transferase hexapeptide repeat family. LpxD subfamily.</text>
</comment>
<dbReference type="CDD" id="cd03352">
    <property type="entry name" value="LbH_LpxD"/>
    <property type="match status" value="1"/>
</dbReference>
<dbReference type="EMBL" id="CAADFG010000198">
    <property type="protein sequence ID" value="VFK00660.1"/>
    <property type="molecule type" value="Genomic_DNA"/>
</dbReference>
<accession>A0A450V7B0</accession>
<dbReference type="InterPro" id="IPR018357">
    <property type="entry name" value="Hexapep_transf_CS"/>
</dbReference>
<dbReference type="GO" id="GO:0016410">
    <property type="term" value="F:N-acyltransferase activity"/>
    <property type="evidence" value="ECO:0007669"/>
    <property type="project" value="InterPro"/>
</dbReference>
<evidence type="ECO:0000256" key="6">
    <source>
        <dbReference type="ARBA" id="ARBA00023315"/>
    </source>
</evidence>
<dbReference type="InterPro" id="IPR007691">
    <property type="entry name" value="LpxD"/>
</dbReference>
<name>A0A450V7B0_9GAMM</name>
<proteinExistence type="inferred from homology"/>
<dbReference type="NCBIfam" id="TIGR01853">
    <property type="entry name" value="lipid_A_lpxD"/>
    <property type="match status" value="1"/>
</dbReference>
<evidence type="ECO:0000256" key="3">
    <source>
        <dbReference type="ARBA" id="ARBA00022679"/>
    </source>
</evidence>
<sequence length="341" mass="36007">MSISLGRLADILGAELHGDRNCLINRVGTLQCASSGAISFLANRRYRVYLPATRASAVILSSADLSECPVFSLVLENPYLGYARTAALLNPSLLPSCSVHSSAWVSPKAVVHETAWIGPQAVIEEGASVGREAYIGAGCTVEPGVIIGDYSQLMANVTLCRDVVVGKRVLIHPGVVIGSDGFGIANDKGMWVKVPQLGTVRIGDDVEIGANTTIDRGALEDTVLEDGVKIDNQVQVGHNVFIGAHTAIAGCVAIAGSVRIGKQCIIGGSTAIAGHLEIADNVYLTGASQVTKAISKSGVYSSWIPVQESLVWRKNVARLHQLDEIARRIKALEGLPKEQHS</sequence>
<dbReference type="Gene3D" id="3.40.1390.10">
    <property type="entry name" value="MurE/MurF, N-terminal domain"/>
    <property type="match status" value="1"/>
</dbReference>
<dbReference type="PANTHER" id="PTHR43378">
    <property type="entry name" value="UDP-3-O-ACYLGLUCOSAMINE N-ACYLTRANSFERASE"/>
    <property type="match status" value="1"/>
</dbReference>
<dbReference type="GO" id="GO:0016020">
    <property type="term" value="C:membrane"/>
    <property type="evidence" value="ECO:0007669"/>
    <property type="project" value="GOC"/>
</dbReference>
<evidence type="ECO:0000256" key="4">
    <source>
        <dbReference type="ARBA" id="ARBA00022737"/>
    </source>
</evidence>
<dbReference type="EMBL" id="CAADFI010000199">
    <property type="protein sequence ID" value="VFK00673.1"/>
    <property type="molecule type" value="Genomic_DNA"/>
</dbReference>
<evidence type="ECO:0000256" key="2">
    <source>
        <dbReference type="ARBA" id="ARBA00022556"/>
    </source>
</evidence>